<name>W9SBG4_9ROSA</name>
<dbReference type="AlphaFoldDB" id="W9SBG4"/>
<keyword evidence="2" id="KW-1185">Reference proteome</keyword>
<evidence type="ECO:0000313" key="1">
    <source>
        <dbReference type="EMBL" id="EXC34509.1"/>
    </source>
</evidence>
<accession>W9SBG4</accession>
<protein>
    <submittedName>
        <fullName evidence="1">Uncharacterized protein</fullName>
    </submittedName>
</protein>
<organism evidence="1 2">
    <name type="scientific">Morus notabilis</name>
    <dbReference type="NCBI Taxonomy" id="981085"/>
    <lineage>
        <taxon>Eukaryota</taxon>
        <taxon>Viridiplantae</taxon>
        <taxon>Streptophyta</taxon>
        <taxon>Embryophyta</taxon>
        <taxon>Tracheophyta</taxon>
        <taxon>Spermatophyta</taxon>
        <taxon>Magnoliopsida</taxon>
        <taxon>eudicotyledons</taxon>
        <taxon>Gunneridae</taxon>
        <taxon>Pentapetalae</taxon>
        <taxon>rosids</taxon>
        <taxon>fabids</taxon>
        <taxon>Rosales</taxon>
        <taxon>Moraceae</taxon>
        <taxon>Moreae</taxon>
        <taxon>Morus</taxon>
    </lineage>
</organism>
<gene>
    <name evidence="1" type="ORF">L484_019106</name>
</gene>
<reference evidence="2" key="1">
    <citation type="submission" date="2013-01" db="EMBL/GenBank/DDBJ databases">
        <title>Draft Genome Sequence of a Mulberry Tree, Morus notabilis C.K. Schneid.</title>
        <authorList>
            <person name="He N."/>
            <person name="Zhao S."/>
        </authorList>
    </citation>
    <scope>NUCLEOTIDE SEQUENCE</scope>
</reference>
<dbReference type="Proteomes" id="UP000030645">
    <property type="component" value="Unassembled WGS sequence"/>
</dbReference>
<sequence>MASSETTYKFYMFHLDQHEINDDERCDLPKEEVTKEVTKTSTDSRIEAFAIYVHIVIPSNDDIVGEDQDEIERATMESEDEFQMVLATESSI</sequence>
<dbReference type="EMBL" id="KE346350">
    <property type="protein sequence ID" value="EXC34509.1"/>
    <property type="molecule type" value="Genomic_DNA"/>
</dbReference>
<evidence type="ECO:0000313" key="2">
    <source>
        <dbReference type="Proteomes" id="UP000030645"/>
    </source>
</evidence>
<proteinExistence type="predicted"/>